<keyword evidence="1" id="KW-0732">Signal</keyword>
<evidence type="ECO:0000256" key="1">
    <source>
        <dbReference type="SAM" id="SignalP"/>
    </source>
</evidence>
<protein>
    <submittedName>
        <fullName evidence="2">Uncharacterized protein</fullName>
    </submittedName>
</protein>
<sequence>MLRFLTLPASLCAFILATTAASRSIIPPPQRESIPEKNHLYESLLDNNQQLLSAPHDADFGLPTHRTSMPPPRHVNTMEHFDARENSVGVLFIRPADEETEVLHLWLPLGKRVYTRDSPVLPLHPETARLTTLITTTPSLASPEQLDRIECDVWLSTSNETPVQRKVSFSRRDELVRFAQDQDDKFWLGGGEVESYECHS</sequence>
<dbReference type="EMBL" id="CP099429">
    <property type="protein sequence ID" value="USW59244.1"/>
    <property type="molecule type" value="Genomic_DNA"/>
</dbReference>
<dbReference type="AlphaFoldDB" id="A0A9Q9B1I8"/>
<feature type="signal peptide" evidence="1">
    <location>
        <begin position="1"/>
        <end position="21"/>
    </location>
</feature>
<organism evidence="2 3">
    <name type="scientific">Septoria linicola</name>
    <dbReference type="NCBI Taxonomy" id="215465"/>
    <lineage>
        <taxon>Eukaryota</taxon>
        <taxon>Fungi</taxon>
        <taxon>Dikarya</taxon>
        <taxon>Ascomycota</taxon>
        <taxon>Pezizomycotina</taxon>
        <taxon>Dothideomycetes</taxon>
        <taxon>Dothideomycetidae</taxon>
        <taxon>Mycosphaerellales</taxon>
        <taxon>Mycosphaerellaceae</taxon>
        <taxon>Septoria</taxon>
    </lineage>
</organism>
<accession>A0A9Q9B1I8</accession>
<reference evidence="2" key="1">
    <citation type="submission" date="2022-06" db="EMBL/GenBank/DDBJ databases">
        <title>Complete genome sequences of two strains of the flax pathogen Septoria linicola.</title>
        <authorList>
            <person name="Lapalu N."/>
            <person name="Simon A."/>
            <person name="Demenou B."/>
            <person name="Paumier D."/>
            <person name="Guillot M.-P."/>
            <person name="Gout L."/>
            <person name="Valade R."/>
        </authorList>
    </citation>
    <scope>NUCLEOTIDE SEQUENCE</scope>
    <source>
        <strain evidence="2">SE15195</strain>
    </source>
</reference>
<dbReference type="OrthoDB" id="3650120at2759"/>
<name>A0A9Q9B1I8_9PEZI</name>
<evidence type="ECO:0000313" key="2">
    <source>
        <dbReference type="EMBL" id="USW59244.1"/>
    </source>
</evidence>
<keyword evidence="3" id="KW-1185">Reference proteome</keyword>
<dbReference type="Proteomes" id="UP001056384">
    <property type="component" value="Chromosome 12"/>
</dbReference>
<evidence type="ECO:0000313" key="3">
    <source>
        <dbReference type="Proteomes" id="UP001056384"/>
    </source>
</evidence>
<feature type="chain" id="PRO_5040148376" evidence="1">
    <location>
        <begin position="22"/>
        <end position="200"/>
    </location>
</feature>
<proteinExistence type="predicted"/>
<gene>
    <name evidence="2" type="ORF">Slin15195_G125630</name>
</gene>